<dbReference type="EMBL" id="LODT01000028">
    <property type="protein sequence ID" value="KYQ93313.1"/>
    <property type="molecule type" value="Genomic_DNA"/>
</dbReference>
<keyword evidence="10" id="KW-0067">ATP-binding</keyword>
<keyword evidence="6" id="KW-0547">Nucleotide-binding</keyword>
<dbReference type="GO" id="GO:0005524">
    <property type="term" value="F:ATP binding"/>
    <property type="evidence" value="ECO:0007669"/>
    <property type="project" value="UniProtKB-KW"/>
</dbReference>
<dbReference type="Proteomes" id="UP000076078">
    <property type="component" value="Unassembled WGS sequence"/>
</dbReference>
<dbReference type="InterPro" id="IPR027417">
    <property type="entry name" value="P-loop_NTPase"/>
</dbReference>
<dbReference type="Pfam" id="PF06777">
    <property type="entry name" value="HBB"/>
    <property type="match status" value="1"/>
</dbReference>
<feature type="domain" description="Helicase ATP-binding" evidence="20">
    <location>
        <begin position="7"/>
        <end position="278"/>
    </location>
</feature>
<dbReference type="FunCoup" id="A0A151ZH66">
    <property type="interactions" value="791"/>
</dbReference>
<dbReference type="GO" id="GO:0016818">
    <property type="term" value="F:hydrolase activity, acting on acid anhydrides, in phosphorus-containing anhydrides"/>
    <property type="evidence" value="ECO:0007669"/>
    <property type="project" value="InterPro"/>
</dbReference>
<evidence type="ECO:0000256" key="18">
    <source>
        <dbReference type="ARBA" id="ARBA00048954"/>
    </source>
</evidence>
<keyword evidence="4" id="KW-0004">4Fe-4S</keyword>
<dbReference type="InterPro" id="IPR014013">
    <property type="entry name" value="Helic_SF1/SF2_ATP-bd_DinG/Rad3"/>
</dbReference>
<comment type="cofactor">
    <cofactor evidence="1">
        <name>[4Fe-4S] cluster</name>
        <dbReference type="ChEBI" id="CHEBI:49883"/>
    </cofactor>
</comment>
<dbReference type="OMA" id="WQTMGIL"/>
<dbReference type="PANTHER" id="PTHR11472:SF1">
    <property type="entry name" value="GENERAL TRANSCRIPTION AND DNA REPAIR FACTOR IIH HELICASE SUBUNIT XPD"/>
    <property type="match status" value="1"/>
</dbReference>
<evidence type="ECO:0000256" key="6">
    <source>
        <dbReference type="ARBA" id="ARBA00022741"/>
    </source>
</evidence>
<dbReference type="GO" id="GO:0003684">
    <property type="term" value="F:damaged DNA binding"/>
    <property type="evidence" value="ECO:0007669"/>
    <property type="project" value="TreeGrafter"/>
</dbReference>
<dbReference type="Pfam" id="PF13307">
    <property type="entry name" value="Helicase_C_2"/>
    <property type="match status" value="1"/>
</dbReference>
<dbReference type="InterPro" id="IPR002464">
    <property type="entry name" value="DNA/RNA_helicase_DEAH_CS"/>
</dbReference>
<evidence type="ECO:0000313" key="21">
    <source>
        <dbReference type="EMBL" id="KYQ93313.1"/>
    </source>
</evidence>
<sequence>MKFYLEDLLVYFPYTYIYPEQYNYMLALKRSLDSGGPCILEMPSGTGKTVSLLSLISSYQVKHPTAKLIYCSRTVPEIEQATEEARRVIQYRNSELGDQAPKTLVMAMSSRRNLCVHPRVSEERDGKVVDSLCRDLTSTWVRENNNAEKCTYFEKFEEQGKDILLEGVYSLDDLKEYGIKSGLCPYFLSRRILDFANIVIFSYQYMLDPKIASLISGSFPTNSIVVFDEAHNIDNVCINSLSLNFDNKLLDNSLKSINKMKQKIDTMKKEDVDRLTREYTSLVEGLARSGVRRADEISGDPVLPQDVIKEAVPGNIRKAEHFLNLLKRLVEYLRNRLKPNLVLSETPLVFLQSLYHSTQITSRTLRFCSQRLSSLIRTLRLSDLNQFSAVSLIADFATLVGTYTTGFLIIIEPFYQARVGHQIEPIFQFSCLDASIGMKPIFDRYRSVIITSGTLSPIDIYTKILKFRPTVIERLNMTLSRSCICPCILTRGSDQISISTKFDVRTDTAVVRNFGSLLVEVSSVVPDGIICFFTSYSYMEQIVSVWNEMGLLNNILTNKLIFVETADAAESALALQNYKKACDNGRGAVLLSVARGKVSEGIDFDQQYGRCVILYGIPYINTESRVLRARLEYLRDNMQIRENEFLTFDAMRTASQCVGRVIRGKTDYGIMIFADKRYNRLDKRNKLPQWILQFVQPQHLNLSTDMAINLSRNFLREMGQPYTRESQLGKSLWSIEHIEKQATSKPPSSATTTTTTTNGHSLNNNHNDTSPDINMNDK</sequence>
<keyword evidence="14" id="KW-0234">DNA repair</keyword>
<accession>A0A151ZH66</accession>
<proteinExistence type="inferred from homology"/>
<evidence type="ECO:0000256" key="11">
    <source>
        <dbReference type="ARBA" id="ARBA00023004"/>
    </source>
</evidence>
<dbReference type="STRING" id="361077.A0A151ZH66"/>
<comment type="caution">
    <text evidence="21">The sequence shown here is derived from an EMBL/GenBank/DDBJ whole genome shotgun (WGS) entry which is preliminary data.</text>
</comment>
<organism evidence="21 22">
    <name type="scientific">Tieghemostelium lacteum</name>
    <name type="common">Slime mold</name>
    <name type="synonym">Dictyostelium lacteum</name>
    <dbReference type="NCBI Taxonomy" id="361077"/>
    <lineage>
        <taxon>Eukaryota</taxon>
        <taxon>Amoebozoa</taxon>
        <taxon>Evosea</taxon>
        <taxon>Eumycetozoa</taxon>
        <taxon>Dictyostelia</taxon>
        <taxon>Dictyosteliales</taxon>
        <taxon>Raperosteliaceae</taxon>
        <taxon>Tieghemostelium</taxon>
    </lineage>
</organism>
<evidence type="ECO:0000256" key="1">
    <source>
        <dbReference type="ARBA" id="ARBA00001966"/>
    </source>
</evidence>
<dbReference type="InterPro" id="IPR010614">
    <property type="entry name" value="RAD3-like_helicase_DEAD"/>
</dbReference>
<dbReference type="GO" id="GO:0045951">
    <property type="term" value="P:positive regulation of mitotic recombination"/>
    <property type="evidence" value="ECO:0007669"/>
    <property type="project" value="TreeGrafter"/>
</dbReference>
<dbReference type="EC" id="5.6.2.3" evidence="17"/>
<evidence type="ECO:0000256" key="7">
    <source>
        <dbReference type="ARBA" id="ARBA00022763"/>
    </source>
</evidence>
<evidence type="ECO:0000256" key="12">
    <source>
        <dbReference type="ARBA" id="ARBA00023014"/>
    </source>
</evidence>
<comment type="similarity">
    <text evidence="3">Belongs to the helicase family. RAD3/XPD subfamily.</text>
</comment>
<dbReference type="AlphaFoldDB" id="A0A151ZH66"/>
<keyword evidence="15" id="KW-0413">Isomerase</keyword>
<feature type="compositionally biased region" description="Polar residues" evidence="19">
    <location>
        <begin position="758"/>
        <end position="778"/>
    </location>
</feature>
<keyword evidence="22" id="KW-1185">Reference proteome</keyword>
<dbReference type="InterPro" id="IPR001945">
    <property type="entry name" value="RAD3/XPD"/>
</dbReference>
<evidence type="ECO:0000256" key="4">
    <source>
        <dbReference type="ARBA" id="ARBA00022485"/>
    </source>
</evidence>
<comment type="subcellular location">
    <subcellularLocation>
        <location evidence="2">Nucleus</location>
    </subcellularLocation>
</comment>
<dbReference type="PANTHER" id="PTHR11472">
    <property type="entry name" value="DNA REPAIR DEAD HELICASE RAD3/XP-D SUBFAMILY MEMBER"/>
    <property type="match status" value="1"/>
</dbReference>
<evidence type="ECO:0000256" key="2">
    <source>
        <dbReference type="ARBA" id="ARBA00004123"/>
    </source>
</evidence>
<evidence type="ECO:0000256" key="16">
    <source>
        <dbReference type="ARBA" id="ARBA00023242"/>
    </source>
</evidence>
<evidence type="ECO:0000256" key="5">
    <source>
        <dbReference type="ARBA" id="ARBA00022723"/>
    </source>
</evidence>
<dbReference type="PROSITE" id="PS00690">
    <property type="entry name" value="DEAH_ATP_HELICASE"/>
    <property type="match status" value="1"/>
</dbReference>
<evidence type="ECO:0000313" key="22">
    <source>
        <dbReference type="Proteomes" id="UP000076078"/>
    </source>
</evidence>
<keyword evidence="8" id="KW-0378">Hydrolase</keyword>
<dbReference type="PRINTS" id="PR00852">
    <property type="entry name" value="XRODRMPGMNTD"/>
</dbReference>
<keyword evidence="11" id="KW-0408">Iron</keyword>
<dbReference type="GO" id="GO:0006289">
    <property type="term" value="P:nucleotide-excision repair"/>
    <property type="evidence" value="ECO:0007669"/>
    <property type="project" value="InterPro"/>
</dbReference>
<evidence type="ECO:0000256" key="13">
    <source>
        <dbReference type="ARBA" id="ARBA00023125"/>
    </source>
</evidence>
<evidence type="ECO:0000256" key="9">
    <source>
        <dbReference type="ARBA" id="ARBA00022806"/>
    </source>
</evidence>
<dbReference type="FunFam" id="3.40.50.300:FF:000128">
    <property type="entry name" value="Putative DNA repair helicase RAD3"/>
    <property type="match status" value="1"/>
</dbReference>
<dbReference type="SMART" id="SM00491">
    <property type="entry name" value="HELICc2"/>
    <property type="match status" value="1"/>
</dbReference>
<dbReference type="InterPro" id="IPR006555">
    <property type="entry name" value="ATP-dep_Helicase_C"/>
</dbReference>
<evidence type="ECO:0000256" key="17">
    <source>
        <dbReference type="ARBA" id="ARBA00044969"/>
    </source>
</evidence>
<dbReference type="InterPro" id="IPR006554">
    <property type="entry name" value="Helicase-like_DEXD_c2"/>
</dbReference>
<keyword evidence="5" id="KW-0479">Metal-binding</keyword>
<dbReference type="GO" id="GO:0006366">
    <property type="term" value="P:transcription by RNA polymerase II"/>
    <property type="evidence" value="ECO:0007669"/>
    <property type="project" value="TreeGrafter"/>
</dbReference>
<dbReference type="NCBIfam" id="TIGR00604">
    <property type="entry name" value="rad3"/>
    <property type="match status" value="1"/>
</dbReference>
<reference evidence="21 22" key="1">
    <citation type="submission" date="2015-12" db="EMBL/GenBank/DDBJ databases">
        <title>Dictyostelia acquired genes for synthesis and detection of signals that induce cell-type specialization by lateral gene transfer from prokaryotes.</title>
        <authorList>
            <person name="Gloeckner G."/>
            <person name="Schaap P."/>
        </authorList>
    </citation>
    <scope>NUCLEOTIDE SEQUENCE [LARGE SCALE GENOMIC DNA]</scope>
    <source>
        <strain evidence="21 22">TK</strain>
    </source>
</reference>
<dbReference type="InterPro" id="IPR045028">
    <property type="entry name" value="DinG/Rad3-like"/>
</dbReference>
<dbReference type="Pfam" id="PF06733">
    <property type="entry name" value="DEAD_2"/>
    <property type="match status" value="1"/>
</dbReference>
<dbReference type="CDD" id="cd18788">
    <property type="entry name" value="SF2_C_XPD"/>
    <property type="match status" value="1"/>
</dbReference>
<evidence type="ECO:0000256" key="14">
    <source>
        <dbReference type="ARBA" id="ARBA00023204"/>
    </source>
</evidence>
<dbReference type="Gene3D" id="1.10.275.30">
    <property type="match status" value="1"/>
</dbReference>
<dbReference type="SMART" id="SM00488">
    <property type="entry name" value="DEXDc2"/>
    <property type="match status" value="1"/>
</dbReference>
<evidence type="ECO:0000256" key="15">
    <source>
        <dbReference type="ARBA" id="ARBA00023235"/>
    </source>
</evidence>
<evidence type="ECO:0000256" key="10">
    <source>
        <dbReference type="ARBA" id="ARBA00022840"/>
    </source>
</evidence>
<keyword evidence="9" id="KW-0347">Helicase</keyword>
<dbReference type="InParanoid" id="A0A151ZH66"/>
<protein>
    <recommendedName>
        <fullName evidence="17">DNA 5'-3' helicase</fullName>
        <ecNumber evidence="17">5.6.2.3</ecNumber>
    </recommendedName>
</protein>
<dbReference type="GO" id="GO:0046872">
    <property type="term" value="F:metal ion binding"/>
    <property type="evidence" value="ECO:0007669"/>
    <property type="project" value="UniProtKB-KW"/>
</dbReference>
<dbReference type="InterPro" id="IPR010643">
    <property type="entry name" value="HBB"/>
</dbReference>
<evidence type="ECO:0000256" key="3">
    <source>
        <dbReference type="ARBA" id="ARBA00009146"/>
    </source>
</evidence>
<evidence type="ECO:0000256" key="19">
    <source>
        <dbReference type="SAM" id="MobiDB-lite"/>
    </source>
</evidence>
<dbReference type="OrthoDB" id="272481at2759"/>
<feature type="region of interest" description="Disordered" evidence="19">
    <location>
        <begin position="740"/>
        <end position="778"/>
    </location>
</feature>
<dbReference type="GO" id="GO:0043139">
    <property type="term" value="F:5'-3' DNA helicase activity"/>
    <property type="evidence" value="ECO:0007669"/>
    <property type="project" value="UniProtKB-EC"/>
</dbReference>
<dbReference type="FunFam" id="3.40.50.300:FF:000135">
    <property type="entry name" value="DNA repair helicase RAD3, putative"/>
    <property type="match status" value="1"/>
</dbReference>
<keyword evidence="12" id="KW-0411">Iron-sulfur</keyword>
<dbReference type="GO" id="GO:0005634">
    <property type="term" value="C:nucleus"/>
    <property type="evidence" value="ECO:0007669"/>
    <property type="project" value="UniProtKB-SubCell"/>
</dbReference>
<keyword evidence="13" id="KW-0238">DNA-binding</keyword>
<keyword evidence="16" id="KW-0539">Nucleus</keyword>
<dbReference type="PROSITE" id="PS51193">
    <property type="entry name" value="HELICASE_ATP_BIND_2"/>
    <property type="match status" value="1"/>
</dbReference>
<evidence type="ECO:0000256" key="8">
    <source>
        <dbReference type="ARBA" id="ARBA00022801"/>
    </source>
</evidence>
<evidence type="ECO:0000259" key="20">
    <source>
        <dbReference type="PROSITE" id="PS51193"/>
    </source>
</evidence>
<comment type="catalytic activity">
    <reaction evidence="18">
        <text>ATP + H2O = ADP + phosphate + H(+)</text>
        <dbReference type="Rhea" id="RHEA:13065"/>
        <dbReference type="ChEBI" id="CHEBI:15377"/>
        <dbReference type="ChEBI" id="CHEBI:15378"/>
        <dbReference type="ChEBI" id="CHEBI:30616"/>
        <dbReference type="ChEBI" id="CHEBI:43474"/>
        <dbReference type="ChEBI" id="CHEBI:456216"/>
        <dbReference type="EC" id="5.6.2.3"/>
    </reaction>
</comment>
<dbReference type="InterPro" id="IPR013020">
    <property type="entry name" value="Rad3/Chl1-like"/>
</dbReference>
<gene>
    <name evidence="21" type="ORF">DLAC_05981</name>
</gene>
<dbReference type="Gene3D" id="3.40.50.300">
    <property type="entry name" value="P-loop containing nucleotide triphosphate hydrolases"/>
    <property type="match status" value="3"/>
</dbReference>
<dbReference type="SUPFAM" id="SSF52540">
    <property type="entry name" value="P-loop containing nucleoside triphosphate hydrolases"/>
    <property type="match status" value="1"/>
</dbReference>
<dbReference type="GO" id="GO:0051539">
    <property type="term" value="F:4 iron, 4 sulfur cluster binding"/>
    <property type="evidence" value="ECO:0007669"/>
    <property type="project" value="UniProtKB-KW"/>
</dbReference>
<keyword evidence="7" id="KW-0227">DNA damage</keyword>
<name>A0A151ZH66_TIELA</name>